<dbReference type="PROSITE" id="PS00698">
    <property type="entry name" value="GH9_3"/>
    <property type="match status" value="2"/>
</dbReference>
<dbReference type="InterPro" id="IPR001701">
    <property type="entry name" value="Glyco_hydro_9"/>
</dbReference>
<feature type="domain" description="Glycoside hydrolase family 9" evidence="11">
    <location>
        <begin position="586"/>
        <end position="996"/>
    </location>
</feature>
<evidence type="ECO:0000313" key="12">
    <source>
        <dbReference type="EMBL" id="KAJ8319781.1"/>
    </source>
</evidence>
<evidence type="ECO:0000256" key="3">
    <source>
        <dbReference type="ARBA" id="ARBA00022801"/>
    </source>
</evidence>
<feature type="active site" evidence="8">
    <location>
        <position position="511"/>
    </location>
</feature>
<organism evidence="12 13">
    <name type="scientific">Tegillarca granosa</name>
    <name type="common">Malaysian cockle</name>
    <name type="synonym">Anadara granosa</name>
    <dbReference type="NCBI Taxonomy" id="220873"/>
    <lineage>
        <taxon>Eukaryota</taxon>
        <taxon>Metazoa</taxon>
        <taxon>Spiralia</taxon>
        <taxon>Lophotrochozoa</taxon>
        <taxon>Mollusca</taxon>
        <taxon>Bivalvia</taxon>
        <taxon>Autobranchia</taxon>
        <taxon>Pteriomorphia</taxon>
        <taxon>Arcoida</taxon>
        <taxon>Arcoidea</taxon>
        <taxon>Arcidae</taxon>
        <taxon>Tegillarca</taxon>
    </lineage>
</organism>
<evidence type="ECO:0000256" key="5">
    <source>
        <dbReference type="ARBA" id="ARBA00023277"/>
    </source>
</evidence>
<dbReference type="InterPro" id="IPR012341">
    <property type="entry name" value="6hp_glycosidase-like_sf"/>
</dbReference>
<dbReference type="EC" id="3.2.1.4" evidence="10"/>
<feature type="active site" evidence="9">
    <location>
        <position position="984"/>
    </location>
</feature>
<feature type="domain" description="Glycoside hydrolase family 9" evidence="11">
    <location>
        <begin position="150"/>
        <end position="576"/>
    </location>
</feature>
<keyword evidence="7 8" id="KW-0624">Polysaccharide degradation</keyword>
<keyword evidence="6 8" id="KW-0326">Glycosidase</keyword>
<comment type="similarity">
    <text evidence="2 8 10">Belongs to the glycosyl hydrolase 9 (cellulase E) family.</text>
</comment>
<feature type="active site" evidence="9">
    <location>
        <position position="975"/>
    </location>
</feature>
<name>A0ABQ9FUH5_TEGGR</name>
<dbReference type="InterPro" id="IPR008928">
    <property type="entry name" value="6-hairpin_glycosidase_sf"/>
</dbReference>
<evidence type="ECO:0000256" key="8">
    <source>
        <dbReference type="PROSITE-ProRule" id="PRU10059"/>
    </source>
</evidence>
<evidence type="ECO:0000256" key="9">
    <source>
        <dbReference type="PROSITE-ProRule" id="PRU10060"/>
    </source>
</evidence>
<keyword evidence="13" id="KW-1185">Reference proteome</keyword>
<keyword evidence="5 8" id="KW-0119">Carbohydrate metabolism</keyword>
<evidence type="ECO:0000313" key="13">
    <source>
        <dbReference type="Proteomes" id="UP001217089"/>
    </source>
</evidence>
<dbReference type="InterPro" id="IPR033126">
    <property type="entry name" value="Glyco_hydro_9_Asp/Glu_AS"/>
</dbReference>
<evidence type="ECO:0000259" key="11">
    <source>
        <dbReference type="Pfam" id="PF00759"/>
    </source>
</evidence>
<dbReference type="SUPFAM" id="SSF48208">
    <property type="entry name" value="Six-hairpin glycosidases"/>
    <property type="match status" value="2"/>
</dbReference>
<dbReference type="Gene3D" id="1.50.10.10">
    <property type="match status" value="2"/>
</dbReference>
<evidence type="ECO:0000256" key="7">
    <source>
        <dbReference type="ARBA" id="ARBA00023326"/>
    </source>
</evidence>
<evidence type="ECO:0000256" key="6">
    <source>
        <dbReference type="ARBA" id="ARBA00023295"/>
    </source>
</evidence>
<dbReference type="PROSITE" id="PS00592">
    <property type="entry name" value="GH9_2"/>
    <property type="match status" value="1"/>
</dbReference>
<dbReference type="InterPro" id="IPR018221">
    <property type="entry name" value="Glyco_hydro_9_His_AS"/>
</dbReference>
<dbReference type="Pfam" id="PF00759">
    <property type="entry name" value="Glyco_hydro_9"/>
    <property type="match status" value="2"/>
</dbReference>
<reference evidence="12 13" key="1">
    <citation type="submission" date="2022-12" db="EMBL/GenBank/DDBJ databases">
        <title>Chromosome-level genome of Tegillarca granosa.</title>
        <authorList>
            <person name="Kim J."/>
        </authorList>
    </citation>
    <scope>NUCLEOTIDE SEQUENCE [LARGE SCALE GENOMIC DNA]</scope>
    <source>
        <strain evidence="12">Teg-2019</strain>
        <tissue evidence="12">Adductor muscle</tissue>
    </source>
</reference>
<evidence type="ECO:0000256" key="2">
    <source>
        <dbReference type="ARBA" id="ARBA00007072"/>
    </source>
</evidence>
<comment type="caution">
    <text evidence="12">The sequence shown here is derived from an EMBL/GenBank/DDBJ whole genome shotgun (WGS) entry which is preliminary data.</text>
</comment>
<dbReference type="PANTHER" id="PTHR22298">
    <property type="entry name" value="ENDO-1,4-BETA-GLUCANASE"/>
    <property type="match status" value="1"/>
</dbReference>
<dbReference type="InterPro" id="IPR008965">
    <property type="entry name" value="CBM2/CBM3_carb-bd_dom_sf"/>
</dbReference>
<comment type="catalytic activity">
    <reaction evidence="1 10">
        <text>Endohydrolysis of (1-&gt;4)-beta-D-glucosidic linkages in cellulose, lichenin and cereal beta-D-glucans.</text>
        <dbReference type="EC" id="3.2.1.4"/>
    </reaction>
</comment>
<sequence>MSKHFRLQSKMSRALFLLLIYVVGYSWSSSVPLQSVNDWGGRFQGSFMIPIKEQTDGWEVVVTFSEPVTGFSQWKGDVIKTSPDNRIYTLVNKQHLSIQNPGNILEIQVQGEYKGTQAPQGHAVFKNLGFGHDHQTLPPFVQSTGTKYDYDEIIMKSILFYEAQRSGKLPAHNRIPWRFDSALNDHGNNGEDLTGGWYDAGDHVKFGFPMSASTTMLEWGLLQYKDAYVNSGELEHMYDCIRWPLEWLLKCHTAPHELYVQVGDGSKDHSYWGRPENMTMERPAFKITESNPGSDIAAEYAAAMAAGYMVFKDKDPAFAAKLLTHSKQLYEFALMFKAKYSDSVNAASAYYRSNAYEDEMTWGAAWLYWATNDTKYLTEAEKWYPLGEVPAWGQSWDDKNAGNMVPINFWLSDHGVLLYKLTRKDKYKQDIEATFTSWFPGASGTIPYSPKGLAFRSQWANMAFMALLAADEGIHTTEYRTWAKSQLHYALGDSGRSYVVGFGTNPPQRPHHRASSCPMVPAPCASFEMQQKGPNPHVLYGALVGGPGKNDDYTDSRSNYINNEVACDYNAGFQSAITGAGTKYDYDDVLMKSILFYEAQRSGKLPANNRITWRADSALKDRGDNGEDLTGGWYDAGDHVKFGFPMAATTTLLTWGLLQYKDAYLHSGQLEFMYECIRWPLEWLLKCHTAPEELYVQVGDGGQDHGFWGRPEDMTMARPAFKITSSKPGSDVAAEYAAAMAAGYLAFKDKDQAFATKLLTHAKQIYAFALKYKGLYSTNDLTWGAAWLYRATRESQYLTKAEKWYLQGEVPAWGQSWDDKNAGNMIMLYNLTGNQKYRQDIETTFNDWMPGGSIPYSPKGMAFRLQWGALRYACNVLFVANMAFMALLAADEGIHSTEYRKWAKSQIHYALGDGGRSYVVGFGNNPPQRPHHRSSSCPMMPSPCGWSSMSNPGPNPHILYGALVGGPDGSDTYKDARDNYISNEVACDYNSGFQSAVAG</sequence>
<evidence type="ECO:0000256" key="10">
    <source>
        <dbReference type="RuleBase" id="RU361166"/>
    </source>
</evidence>
<dbReference type="InterPro" id="IPR012291">
    <property type="entry name" value="CBM2_carb-bd_dom_sf"/>
</dbReference>
<proteinExistence type="inferred from homology"/>
<feature type="signal peptide" evidence="10">
    <location>
        <begin position="1"/>
        <end position="28"/>
    </location>
</feature>
<keyword evidence="10" id="KW-0732">Signal</keyword>
<evidence type="ECO:0000256" key="4">
    <source>
        <dbReference type="ARBA" id="ARBA00023001"/>
    </source>
</evidence>
<feature type="active site" evidence="9">
    <location>
        <position position="555"/>
    </location>
</feature>
<feature type="chain" id="PRO_5044968607" description="Endoglucanase" evidence="10">
    <location>
        <begin position="29"/>
        <end position="999"/>
    </location>
</feature>
<dbReference type="SUPFAM" id="SSF49384">
    <property type="entry name" value="Carbohydrate-binding domain"/>
    <property type="match status" value="1"/>
</dbReference>
<accession>A0ABQ9FUH5</accession>
<keyword evidence="3 8" id="KW-0378">Hydrolase</keyword>
<evidence type="ECO:0000256" key="1">
    <source>
        <dbReference type="ARBA" id="ARBA00000966"/>
    </source>
</evidence>
<protein>
    <recommendedName>
        <fullName evidence="10">Endoglucanase</fullName>
        <ecNumber evidence="10">3.2.1.4</ecNumber>
    </recommendedName>
</protein>
<dbReference type="Gene3D" id="2.60.40.290">
    <property type="match status" value="1"/>
</dbReference>
<gene>
    <name evidence="12" type="ORF">KUTeg_001368</name>
</gene>
<dbReference type="EMBL" id="JARBDR010000141">
    <property type="protein sequence ID" value="KAJ8319781.1"/>
    <property type="molecule type" value="Genomic_DNA"/>
</dbReference>
<feature type="active site" evidence="9">
    <location>
        <position position="564"/>
    </location>
</feature>
<dbReference type="Proteomes" id="UP001217089">
    <property type="component" value="Unassembled WGS sequence"/>
</dbReference>
<keyword evidence="4 10" id="KW-0136">Cellulose degradation</keyword>